<feature type="region of interest" description="Disordered" evidence="5">
    <location>
        <begin position="520"/>
        <end position="562"/>
    </location>
</feature>
<evidence type="ECO:0000256" key="5">
    <source>
        <dbReference type="SAM" id="MobiDB-lite"/>
    </source>
</evidence>
<dbReference type="InterPro" id="IPR032914">
    <property type="entry name" value="Vam6/VPS39/TRAP1"/>
</dbReference>
<feature type="region of interest" description="Disordered" evidence="5">
    <location>
        <begin position="1037"/>
        <end position="1061"/>
    </location>
</feature>
<dbReference type="InterPro" id="IPR001180">
    <property type="entry name" value="CNH_dom"/>
</dbReference>
<keyword evidence="2" id="KW-0813">Transport</keyword>
<accession>A0AAE0PFM4</accession>
<feature type="compositionally biased region" description="Low complexity" evidence="5">
    <location>
        <begin position="332"/>
        <end position="349"/>
    </location>
</feature>
<protein>
    <recommendedName>
        <fullName evidence="6">CNH domain-containing protein</fullName>
    </recommendedName>
</protein>
<dbReference type="Proteomes" id="UP001281003">
    <property type="component" value="Unassembled WGS sequence"/>
</dbReference>
<feature type="compositionally biased region" description="Low complexity" evidence="5">
    <location>
        <begin position="252"/>
        <end position="265"/>
    </location>
</feature>
<dbReference type="PANTHER" id="PTHR12894">
    <property type="entry name" value="CNH DOMAIN CONTAINING"/>
    <property type="match status" value="1"/>
</dbReference>
<dbReference type="GO" id="GO:0005737">
    <property type="term" value="C:cytoplasm"/>
    <property type="evidence" value="ECO:0007669"/>
    <property type="project" value="UniProtKB-SubCell"/>
</dbReference>
<dbReference type="GO" id="GO:0006914">
    <property type="term" value="P:autophagy"/>
    <property type="evidence" value="ECO:0007669"/>
    <property type="project" value="TreeGrafter"/>
</dbReference>
<evidence type="ECO:0000256" key="1">
    <source>
        <dbReference type="ARBA" id="ARBA00004496"/>
    </source>
</evidence>
<evidence type="ECO:0000313" key="7">
    <source>
        <dbReference type="EMBL" id="KAK3399064.1"/>
    </source>
</evidence>
<dbReference type="AlphaFoldDB" id="A0AAE0PFM4"/>
<comment type="caution">
    <text evidence="7">The sequence shown here is derived from an EMBL/GenBank/DDBJ whole genome shotgun (WGS) entry which is preliminary data.</text>
</comment>
<dbReference type="GO" id="GO:0015031">
    <property type="term" value="P:protein transport"/>
    <property type="evidence" value="ECO:0007669"/>
    <property type="project" value="UniProtKB-KW"/>
</dbReference>
<dbReference type="PANTHER" id="PTHR12894:SF27">
    <property type="entry name" value="TRANSFORMING GROWTH FACTOR-BETA RECEPTOR-ASSOCIATED PROTEIN 1"/>
    <property type="match status" value="1"/>
</dbReference>
<proteinExistence type="predicted"/>
<keyword evidence="3" id="KW-0963">Cytoplasm</keyword>
<keyword evidence="8" id="KW-1185">Reference proteome</keyword>
<evidence type="ECO:0000259" key="6">
    <source>
        <dbReference type="PROSITE" id="PS50219"/>
    </source>
</evidence>
<reference evidence="7" key="2">
    <citation type="submission" date="2023-07" db="EMBL/GenBank/DDBJ databases">
        <authorList>
            <consortium name="Lawrence Berkeley National Laboratory"/>
            <person name="Haridas S."/>
            <person name="Hensen N."/>
            <person name="Bonometti L."/>
            <person name="Westerberg I."/>
            <person name="Brannstrom I.O."/>
            <person name="Guillou S."/>
            <person name="Cros-Aarteil S."/>
            <person name="Calhoun S."/>
            <person name="Kuo A."/>
            <person name="Mondo S."/>
            <person name="Pangilinan J."/>
            <person name="Riley R."/>
            <person name="LaButti K."/>
            <person name="Andreopoulos B."/>
            <person name="Lipzen A."/>
            <person name="Chen C."/>
            <person name="Yanf M."/>
            <person name="Daum C."/>
            <person name="Ng V."/>
            <person name="Clum A."/>
            <person name="Steindorff A."/>
            <person name="Ohm R."/>
            <person name="Martin F."/>
            <person name="Silar P."/>
            <person name="Natvig D."/>
            <person name="Lalanne C."/>
            <person name="Gautier V."/>
            <person name="Ament-velasquez S.L."/>
            <person name="Kruys A."/>
            <person name="Hutchinson M.I."/>
            <person name="Powell A.J."/>
            <person name="Barry K."/>
            <person name="Miller A.N."/>
            <person name="Grigoriev I.V."/>
            <person name="Debuchy R."/>
            <person name="Gladieux P."/>
            <person name="Thoren M.H."/>
            <person name="Johannesson H."/>
        </authorList>
    </citation>
    <scope>NUCLEOTIDE SEQUENCE</scope>
    <source>
        <strain evidence="7">FGSC 1904</strain>
    </source>
</reference>
<evidence type="ECO:0000256" key="3">
    <source>
        <dbReference type="ARBA" id="ARBA00022490"/>
    </source>
</evidence>
<dbReference type="EMBL" id="JAUTDP010000005">
    <property type="protein sequence ID" value="KAK3399064.1"/>
    <property type="molecule type" value="Genomic_DNA"/>
</dbReference>
<reference evidence="7" key="1">
    <citation type="journal article" date="2023" name="Mol. Phylogenet. Evol.">
        <title>Genome-scale phylogeny and comparative genomics of the fungal order Sordariales.</title>
        <authorList>
            <person name="Hensen N."/>
            <person name="Bonometti L."/>
            <person name="Westerberg I."/>
            <person name="Brannstrom I.O."/>
            <person name="Guillou S."/>
            <person name="Cros-Aarteil S."/>
            <person name="Calhoun S."/>
            <person name="Haridas S."/>
            <person name="Kuo A."/>
            <person name="Mondo S."/>
            <person name="Pangilinan J."/>
            <person name="Riley R."/>
            <person name="LaButti K."/>
            <person name="Andreopoulos B."/>
            <person name="Lipzen A."/>
            <person name="Chen C."/>
            <person name="Yan M."/>
            <person name="Daum C."/>
            <person name="Ng V."/>
            <person name="Clum A."/>
            <person name="Steindorff A."/>
            <person name="Ohm R.A."/>
            <person name="Martin F."/>
            <person name="Silar P."/>
            <person name="Natvig D.O."/>
            <person name="Lalanne C."/>
            <person name="Gautier V."/>
            <person name="Ament-Velasquez S.L."/>
            <person name="Kruys A."/>
            <person name="Hutchinson M.I."/>
            <person name="Powell A.J."/>
            <person name="Barry K."/>
            <person name="Miller A.N."/>
            <person name="Grigoriev I.V."/>
            <person name="Debuchy R."/>
            <person name="Gladieux P."/>
            <person name="Hiltunen Thoren M."/>
            <person name="Johannesson H."/>
        </authorList>
    </citation>
    <scope>NUCLEOTIDE SEQUENCE</scope>
    <source>
        <strain evidence="7">FGSC 1904</strain>
    </source>
</reference>
<dbReference type="PROSITE" id="PS50219">
    <property type="entry name" value="CNH"/>
    <property type="match status" value="1"/>
</dbReference>
<feature type="compositionally biased region" description="Basic and acidic residues" evidence="5">
    <location>
        <begin position="531"/>
        <end position="554"/>
    </location>
</feature>
<feature type="compositionally biased region" description="Polar residues" evidence="5">
    <location>
        <begin position="300"/>
        <end position="309"/>
    </location>
</feature>
<evidence type="ECO:0000256" key="2">
    <source>
        <dbReference type="ARBA" id="ARBA00022448"/>
    </source>
</evidence>
<keyword evidence="4" id="KW-0653">Protein transport</keyword>
<sequence length="1271" mass="140033">MAPASAASPKPMAAGPYVLRPLLHDVPLSAEGNDEDIKINCVDYLDGNLYVGTSASELLHFFRIPPDPNDPNSTDTFILASRLLPAYSDTSGAPNGPKPGVQQILLLPRVGKACILCNWTVTFYSLPELSPVFGTTQVRNCNWIGGVDLNETSDNSGTAVTILLSLNRRIQVVRIGDDARVIRKIDFAGSTLSVRRDSIACVADSRSYALLDVDRQLKIPLMSISSLDDSAPGGQYGQTQNIAGPPENGGHSRSASSATARLAPADFHSHSRSTSLSGLIGNMRGNQRPQGEQEDPVFQQPGTPKSSNTPERKPSPAINDADKPLPPPPRDSAASLASQASAAGGISPARVASPKPQPGLVFLKPHIVSPTPEEFLLVTGTGPLDPGIGMFVNLDGDPTRPTVEFERYPREIAVDGGSPDVTSPGASTLGREEEGYVFASMGKEFDDGVHQGLEIQRFDVNVGEDEAEKFWLEVPSKDDSATPATSTPIGIRSLLASEEMQFEEVVKRLCQRRFSPFNGGTATPAVSTKGADSRTRSSMERLAREKESFDRDLASEEEPLPENWETIRNRENEEFVRVLAKGSSRLAVWTGANIWWAVRNPLLLQLESSLELATSKEQKSSSDSSEQKNQLLSLIKTINNRVPKTELEFMTLGYVKQRASIMLVAYFLSCAESPFSDFETRQMEASLLDGDLDARVVLSLIPALRNEIVMGQKGIWVYGGIKSLVEEYIAAEKDKAVTQTVESLPRHVLDFLRRFLTAWRNKKGFGSISAEIFRTVDASLLLVLLELDKNTPAGKSGEPGSPRKELYELVDHGVDCFDRAVSLLKGYRRLYVLSRLYQQRKLSPYVLKTWRRIIEGEEDRGGELGSDGELQVRRYLSNISNQELVKTYGIWLAKRNPKLGVEVFADDKMKAPKLVPTEVVALLREEAPDAVKYYLEHLVFRKGSTAYINELITYYLDIVINDLQSSPDSRATATASYEAYRALRPPKPTYRQFLTDNAPPDDEAWQSRLRLLQLLGGAHDYDAAAIRQRIDSSLAEFSSEHGVPPPHSKKQNQPQPQPQPKQRLLVPEAIILNGRLHGHEDSLRLLVHHLGDYDSAVSYCLRGGLSLSFTNTTAPSQQPKQPPPSKGTQSHLFHVLLSEFLTIEDVSDRVEQTGALLERFGGWFDVLEVLGMIPDGWAVDVVAQFLVMALRKLVEERHESLVQRALSGAENLRVGYESVVKMGEVGPTVVGGEDEKRGEGRQGEEMQHMEMGEMQEMGDMGGICIFQEIWS</sequence>
<evidence type="ECO:0000256" key="4">
    <source>
        <dbReference type="ARBA" id="ARBA00022927"/>
    </source>
</evidence>
<organism evidence="7 8">
    <name type="scientific">Sordaria brevicollis</name>
    <dbReference type="NCBI Taxonomy" id="83679"/>
    <lineage>
        <taxon>Eukaryota</taxon>
        <taxon>Fungi</taxon>
        <taxon>Dikarya</taxon>
        <taxon>Ascomycota</taxon>
        <taxon>Pezizomycotina</taxon>
        <taxon>Sordariomycetes</taxon>
        <taxon>Sordariomycetidae</taxon>
        <taxon>Sordariales</taxon>
        <taxon>Sordariaceae</taxon>
        <taxon>Sordaria</taxon>
    </lineage>
</organism>
<feature type="domain" description="CNH" evidence="6">
    <location>
        <begin position="36"/>
        <end position="465"/>
    </location>
</feature>
<gene>
    <name evidence="7" type="ORF">B0T20DRAFT_497172</name>
</gene>
<feature type="region of interest" description="Disordered" evidence="5">
    <location>
        <begin position="230"/>
        <end position="352"/>
    </location>
</feature>
<comment type="subcellular location">
    <subcellularLocation>
        <location evidence="1">Cytoplasm</location>
    </subcellularLocation>
</comment>
<name>A0AAE0PFM4_SORBR</name>
<evidence type="ECO:0000313" key="8">
    <source>
        <dbReference type="Proteomes" id="UP001281003"/>
    </source>
</evidence>
<dbReference type="GO" id="GO:0034058">
    <property type="term" value="P:endosomal vesicle fusion"/>
    <property type="evidence" value="ECO:0007669"/>
    <property type="project" value="TreeGrafter"/>
</dbReference>
<dbReference type="GO" id="GO:0016020">
    <property type="term" value="C:membrane"/>
    <property type="evidence" value="ECO:0007669"/>
    <property type="project" value="TreeGrafter"/>
</dbReference>